<evidence type="ECO:0000256" key="3">
    <source>
        <dbReference type="ARBA" id="ARBA00022618"/>
    </source>
</evidence>
<evidence type="ECO:0000256" key="2">
    <source>
        <dbReference type="ARBA" id="ARBA00022598"/>
    </source>
</evidence>
<dbReference type="Gene3D" id="2.40.50.140">
    <property type="entry name" value="Nucleic acid-binding proteins"/>
    <property type="match status" value="2"/>
</dbReference>
<dbReference type="GO" id="GO:0006310">
    <property type="term" value="P:DNA recombination"/>
    <property type="evidence" value="ECO:0007669"/>
    <property type="project" value="UniProtKB-KW"/>
</dbReference>
<dbReference type="CDD" id="cd07900">
    <property type="entry name" value="Adenylation_DNA_ligase_I_Euk"/>
    <property type="match status" value="1"/>
</dbReference>
<dbReference type="InterPro" id="IPR036599">
    <property type="entry name" value="DNA_ligase_N_sf"/>
</dbReference>
<dbReference type="PANTHER" id="PTHR45674">
    <property type="entry name" value="DNA LIGASE 1/3 FAMILY MEMBER"/>
    <property type="match status" value="1"/>
</dbReference>
<evidence type="ECO:0000313" key="15">
    <source>
        <dbReference type="Proteomes" id="UP000261580"/>
    </source>
</evidence>
<dbReference type="Gene3D" id="3.30.470.30">
    <property type="entry name" value="DNA ligase/mRNA capping enzyme"/>
    <property type="match status" value="1"/>
</dbReference>
<dbReference type="Gene3D" id="3.30.1490.70">
    <property type="match status" value="1"/>
</dbReference>
<comment type="catalytic activity">
    <reaction evidence="10 11">
        <text>ATP + (deoxyribonucleotide)n-3'-hydroxyl + 5'-phospho-(deoxyribonucleotide)m = (deoxyribonucleotide)n+m + AMP + diphosphate.</text>
        <dbReference type="EC" id="6.5.1.1"/>
    </reaction>
</comment>
<dbReference type="SUPFAM" id="SSF56091">
    <property type="entry name" value="DNA ligase/mRNA capping enzyme, catalytic domain"/>
    <property type="match status" value="1"/>
</dbReference>
<comment type="similarity">
    <text evidence="1 12">Belongs to the ATP-dependent DNA ligase family.</text>
</comment>
<organism evidence="14 15">
    <name type="scientific">Neolamprologus brichardi</name>
    <name type="common">Fairy cichlid</name>
    <name type="synonym">Lamprologus brichardi</name>
    <dbReference type="NCBI Taxonomy" id="32507"/>
    <lineage>
        <taxon>Eukaryota</taxon>
        <taxon>Metazoa</taxon>
        <taxon>Chordata</taxon>
        <taxon>Craniata</taxon>
        <taxon>Vertebrata</taxon>
        <taxon>Euteleostomi</taxon>
        <taxon>Actinopterygii</taxon>
        <taxon>Neopterygii</taxon>
        <taxon>Teleostei</taxon>
        <taxon>Neoteleostei</taxon>
        <taxon>Acanthomorphata</taxon>
        <taxon>Ovalentaria</taxon>
        <taxon>Cichlomorphae</taxon>
        <taxon>Cichliformes</taxon>
        <taxon>Cichlidae</taxon>
        <taxon>African cichlids</taxon>
        <taxon>Pseudocrenilabrinae</taxon>
        <taxon>Lamprologini</taxon>
        <taxon>Neolamprologus</taxon>
    </lineage>
</organism>
<accession>A0A3Q4HH65</accession>
<keyword evidence="8 11" id="KW-0234">DNA repair</keyword>
<dbReference type="EC" id="6.5.1.1" evidence="11"/>
<keyword evidence="9" id="KW-0131">Cell cycle</keyword>
<dbReference type="Proteomes" id="UP000261580">
    <property type="component" value="Unassembled WGS sequence"/>
</dbReference>
<feature type="domain" description="ATP-dependent DNA ligase family profile" evidence="13">
    <location>
        <begin position="322"/>
        <end position="458"/>
    </location>
</feature>
<dbReference type="GO" id="GO:0005524">
    <property type="term" value="F:ATP binding"/>
    <property type="evidence" value="ECO:0007669"/>
    <property type="project" value="UniProtKB-KW"/>
</dbReference>
<evidence type="ECO:0000256" key="9">
    <source>
        <dbReference type="ARBA" id="ARBA00023306"/>
    </source>
</evidence>
<dbReference type="InterPro" id="IPR012310">
    <property type="entry name" value="DNA_ligase_ATP-dep_cent"/>
</dbReference>
<evidence type="ECO:0000256" key="10">
    <source>
        <dbReference type="ARBA" id="ARBA00034003"/>
    </source>
</evidence>
<reference evidence="14" key="1">
    <citation type="submission" date="2025-08" db="UniProtKB">
        <authorList>
            <consortium name="Ensembl"/>
        </authorList>
    </citation>
    <scope>IDENTIFICATION</scope>
</reference>
<dbReference type="GO" id="GO:0003677">
    <property type="term" value="F:DNA binding"/>
    <property type="evidence" value="ECO:0007669"/>
    <property type="project" value="InterPro"/>
</dbReference>
<dbReference type="FunFam" id="3.30.470.30:FF:000016">
    <property type="entry name" value="DNA ligase"/>
    <property type="match status" value="1"/>
</dbReference>
<dbReference type="AlphaFoldDB" id="A0A3Q4HH65"/>
<keyword evidence="3" id="KW-0132">Cell division</keyword>
<dbReference type="PROSITE" id="PS00697">
    <property type="entry name" value="DNA_LIGASE_A1"/>
    <property type="match status" value="1"/>
</dbReference>
<dbReference type="SUPFAM" id="SSF50249">
    <property type="entry name" value="Nucleic acid-binding proteins"/>
    <property type="match status" value="1"/>
</dbReference>
<dbReference type="PROSITE" id="PS00333">
    <property type="entry name" value="DNA_LIGASE_A2"/>
    <property type="match status" value="1"/>
</dbReference>
<dbReference type="GO" id="GO:1903461">
    <property type="term" value="P:Okazaki fragment processing involved in mitotic DNA replication"/>
    <property type="evidence" value="ECO:0007669"/>
    <property type="project" value="TreeGrafter"/>
</dbReference>
<dbReference type="GO" id="GO:0003910">
    <property type="term" value="F:DNA ligase (ATP) activity"/>
    <property type="evidence" value="ECO:0007669"/>
    <property type="project" value="UniProtKB-EC"/>
</dbReference>
<reference evidence="14" key="2">
    <citation type="submission" date="2025-09" db="UniProtKB">
        <authorList>
            <consortium name="Ensembl"/>
        </authorList>
    </citation>
    <scope>IDENTIFICATION</scope>
</reference>
<dbReference type="Gene3D" id="1.10.3260.10">
    <property type="entry name" value="DNA ligase, ATP-dependent, N-terminal domain"/>
    <property type="match status" value="1"/>
</dbReference>
<dbReference type="NCBIfam" id="TIGR00574">
    <property type="entry name" value="dnl1"/>
    <property type="match status" value="1"/>
</dbReference>
<evidence type="ECO:0000256" key="11">
    <source>
        <dbReference type="RuleBase" id="RU000617"/>
    </source>
</evidence>
<dbReference type="PANTHER" id="PTHR45674:SF4">
    <property type="entry name" value="DNA LIGASE 1"/>
    <property type="match status" value="1"/>
</dbReference>
<keyword evidence="2 11" id="KW-0436">Ligase</keyword>
<dbReference type="InterPro" id="IPR016059">
    <property type="entry name" value="DNA_ligase_ATP-dep_CS"/>
</dbReference>
<dbReference type="Ensembl" id="ENSNBRT00000023306.1">
    <property type="protein sequence ID" value="ENSNBRP00000022710.1"/>
    <property type="gene ID" value="ENSNBRG00000017375.1"/>
</dbReference>
<dbReference type="GeneTree" id="ENSGT00940000157783"/>
<keyword evidence="6 11" id="KW-0067">ATP-binding</keyword>
<evidence type="ECO:0000256" key="12">
    <source>
        <dbReference type="RuleBase" id="RU004196"/>
    </source>
</evidence>
<keyword evidence="7 11" id="KW-0233">DNA recombination</keyword>
<evidence type="ECO:0000256" key="7">
    <source>
        <dbReference type="ARBA" id="ARBA00023172"/>
    </source>
</evidence>
<dbReference type="GO" id="GO:0051301">
    <property type="term" value="P:cell division"/>
    <property type="evidence" value="ECO:0007669"/>
    <property type="project" value="UniProtKB-KW"/>
</dbReference>
<dbReference type="GO" id="GO:0006281">
    <property type="term" value="P:DNA repair"/>
    <property type="evidence" value="ECO:0007669"/>
    <property type="project" value="UniProtKB-KW"/>
</dbReference>
<keyword evidence="4 11" id="KW-0547">Nucleotide-binding</keyword>
<dbReference type="InterPro" id="IPR050191">
    <property type="entry name" value="ATP-dep_DNA_ligase"/>
</dbReference>
<evidence type="ECO:0000256" key="5">
    <source>
        <dbReference type="ARBA" id="ARBA00022763"/>
    </source>
</evidence>
<dbReference type="STRING" id="32507.ENSNBRP00000022710"/>
<evidence type="ECO:0000256" key="6">
    <source>
        <dbReference type="ARBA" id="ARBA00022840"/>
    </source>
</evidence>
<dbReference type="CDD" id="cd07969">
    <property type="entry name" value="OBF_DNA_ligase_I"/>
    <property type="match status" value="1"/>
</dbReference>
<protein>
    <recommendedName>
        <fullName evidence="11">DNA ligase</fullName>
        <ecNumber evidence="11">6.5.1.1</ecNumber>
    </recommendedName>
</protein>
<evidence type="ECO:0000256" key="4">
    <source>
        <dbReference type="ARBA" id="ARBA00022741"/>
    </source>
</evidence>
<dbReference type="InterPro" id="IPR000977">
    <property type="entry name" value="DNA_ligase_ATP-dep"/>
</dbReference>
<keyword evidence="5 11" id="KW-0227">DNA damage</keyword>
<dbReference type="PROSITE" id="PS50160">
    <property type="entry name" value="DNA_LIGASE_A3"/>
    <property type="match status" value="1"/>
</dbReference>
<dbReference type="Bgee" id="ENSNBRG00000017375">
    <property type="expression patterns" value="Expressed in blood and 6 other cell types or tissues"/>
</dbReference>
<dbReference type="Pfam" id="PF01068">
    <property type="entry name" value="DNA_ligase_A_M"/>
    <property type="match status" value="1"/>
</dbReference>
<dbReference type="Pfam" id="PF04675">
    <property type="entry name" value="DNA_ligase_A_N"/>
    <property type="match status" value="1"/>
</dbReference>
<dbReference type="GO" id="GO:0005739">
    <property type="term" value="C:mitochondrion"/>
    <property type="evidence" value="ECO:0007669"/>
    <property type="project" value="TreeGrafter"/>
</dbReference>
<keyword evidence="15" id="KW-1185">Reference proteome</keyword>
<evidence type="ECO:0000313" key="14">
    <source>
        <dbReference type="Ensembl" id="ENSNBRP00000022710.1"/>
    </source>
</evidence>
<dbReference type="SUPFAM" id="SSF117018">
    <property type="entry name" value="ATP-dependent DNA ligase DNA-binding domain"/>
    <property type="match status" value="1"/>
</dbReference>
<dbReference type="InterPro" id="IPR012340">
    <property type="entry name" value="NA-bd_OB-fold"/>
</dbReference>
<dbReference type="OMA" id="IASYSTH"/>
<dbReference type="GO" id="GO:0005634">
    <property type="term" value="C:nucleus"/>
    <property type="evidence" value="ECO:0007669"/>
    <property type="project" value="TreeGrafter"/>
</dbReference>
<proteinExistence type="inferred from homology"/>
<evidence type="ECO:0000256" key="1">
    <source>
        <dbReference type="ARBA" id="ARBA00007572"/>
    </source>
</evidence>
<dbReference type="GO" id="GO:0071897">
    <property type="term" value="P:DNA biosynthetic process"/>
    <property type="evidence" value="ECO:0007669"/>
    <property type="project" value="InterPro"/>
</dbReference>
<evidence type="ECO:0000256" key="8">
    <source>
        <dbReference type="ARBA" id="ARBA00023204"/>
    </source>
</evidence>
<dbReference type="InterPro" id="IPR012308">
    <property type="entry name" value="DNA_ligase_ATP-dep_N"/>
</dbReference>
<sequence length="569" mass="63550">NIETLSNLFRSVLLLSPDDLLCCVYLCLNQLGPAYLGMELGVGETVLMKAVAQATGRQLDKIKAEAQEKGDLGLVAESSRSNQRMMFQPASLTAGGVFRKLKEIASMSGNSAMNKKIDIIKGLFVACRFSEARYIVRSLAGKLRIGLAEQSVLSALSQAVCLTPPGQGFPPAVIDAGKGMSAESRRPQQTPLFQFALSPRHHHNASSPPLSVPLRPMLAHPTKGVGEVMKKFDEAAFTCEYKYDGERAQIHILESGEVRIFSRNQEDNTSKYPDIISRIPKVKKDSVVSCVLDSEAVAWDHEKKQIQPFQVLTTRKRKDVDASEIKVQVCVYAFDLLYLNGESLVRQPLCRRRALLRESFSEVEGEFVFARSIDSDNTDTIAEFLEQSVRESCEGLMVKTLEKDATYEIAKRSHNWLKLKKDYLEGVGDTVDLCVIGAYLGKGKRTGTYGGFLLACYDEENEEFQSVCKVCVCFFDLIINFSFYPDVWLDAVQVWEVKCADLSLSPVYKAAMGMVDPEKGISLRFPRFLRIRDDKKPEDATAAAQIAELYKKQQQIQNQGDKADPEDYY</sequence>
<evidence type="ECO:0000259" key="13">
    <source>
        <dbReference type="PROSITE" id="PS50160"/>
    </source>
</evidence>
<name>A0A3Q4HH65_NEOBR</name>